<feature type="transmembrane region" description="Helical" evidence="4">
    <location>
        <begin position="157"/>
        <end position="179"/>
    </location>
</feature>
<comment type="caution">
    <text evidence="6">The sequence shown here is derived from an EMBL/GenBank/DDBJ whole genome shotgun (WGS) entry which is preliminary data.</text>
</comment>
<dbReference type="InterPro" id="IPR033275">
    <property type="entry name" value="MARCH-like"/>
</dbReference>
<dbReference type="InterPro" id="IPR013083">
    <property type="entry name" value="Znf_RING/FYVE/PHD"/>
</dbReference>
<evidence type="ECO:0000256" key="4">
    <source>
        <dbReference type="SAM" id="Phobius"/>
    </source>
</evidence>
<proteinExistence type="predicted"/>
<dbReference type="InterPro" id="IPR022143">
    <property type="entry name" value="DUF3675"/>
</dbReference>
<evidence type="ECO:0000259" key="5">
    <source>
        <dbReference type="PROSITE" id="PS51292"/>
    </source>
</evidence>
<dbReference type="GO" id="GO:0016020">
    <property type="term" value="C:membrane"/>
    <property type="evidence" value="ECO:0007669"/>
    <property type="project" value="TreeGrafter"/>
</dbReference>
<name>A0AA38FQE9_TAXCH</name>
<feature type="transmembrane region" description="Helical" evidence="4">
    <location>
        <begin position="185"/>
        <end position="205"/>
    </location>
</feature>
<organism evidence="6 7">
    <name type="scientific">Taxus chinensis</name>
    <name type="common">Chinese yew</name>
    <name type="synonym">Taxus wallichiana var. chinensis</name>
    <dbReference type="NCBI Taxonomy" id="29808"/>
    <lineage>
        <taxon>Eukaryota</taxon>
        <taxon>Viridiplantae</taxon>
        <taxon>Streptophyta</taxon>
        <taxon>Embryophyta</taxon>
        <taxon>Tracheophyta</taxon>
        <taxon>Spermatophyta</taxon>
        <taxon>Pinopsida</taxon>
        <taxon>Pinidae</taxon>
        <taxon>Conifers II</taxon>
        <taxon>Cupressales</taxon>
        <taxon>Taxaceae</taxon>
        <taxon>Taxus</taxon>
    </lineage>
</organism>
<reference evidence="6 7" key="1">
    <citation type="journal article" date="2021" name="Nat. Plants">
        <title>The Taxus genome provides insights into paclitaxel biosynthesis.</title>
        <authorList>
            <person name="Xiong X."/>
            <person name="Gou J."/>
            <person name="Liao Q."/>
            <person name="Li Y."/>
            <person name="Zhou Q."/>
            <person name="Bi G."/>
            <person name="Li C."/>
            <person name="Du R."/>
            <person name="Wang X."/>
            <person name="Sun T."/>
            <person name="Guo L."/>
            <person name="Liang H."/>
            <person name="Lu P."/>
            <person name="Wu Y."/>
            <person name="Zhang Z."/>
            <person name="Ro D.K."/>
            <person name="Shang Y."/>
            <person name="Huang S."/>
            <person name="Yan J."/>
        </authorList>
    </citation>
    <scope>NUCLEOTIDE SEQUENCE [LARGE SCALE GENOMIC DNA]</scope>
    <source>
        <strain evidence="6">Ta-2019</strain>
    </source>
</reference>
<sequence length="243" mass="26613">MKDGLLSNMGHLGILSSSISSGVPVILNNNGSSPVTTDHLISIRCSGGLMECRICQEDEEEASELDAPCACSGSLKYVHIKCLQRWCNEKGDTICEICHQPYKSGYTALPRPALNLRNTDEWDVHVSGEAMMRGTVDADDDDDHSQISSIAAACCRCAALILLTLLLLRHALAMAVAPVDEDSSLLFVLFLLRAAGFFLPCYIMARGMNILARRRQHQEEEEEVMRITSEEVGMLVEAGLGRE</sequence>
<keyword evidence="4" id="KW-1133">Transmembrane helix</keyword>
<evidence type="ECO:0000313" key="7">
    <source>
        <dbReference type="Proteomes" id="UP000824469"/>
    </source>
</evidence>
<dbReference type="Proteomes" id="UP000824469">
    <property type="component" value="Unassembled WGS sequence"/>
</dbReference>
<protein>
    <recommendedName>
        <fullName evidence="5">RING-CH-type domain-containing protein</fullName>
    </recommendedName>
</protein>
<dbReference type="GO" id="GO:0008270">
    <property type="term" value="F:zinc ion binding"/>
    <property type="evidence" value="ECO:0007669"/>
    <property type="project" value="UniProtKB-KW"/>
</dbReference>
<keyword evidence="4" id="KW-0812">Transmembrane</keyword>
<dbReference type="PANTHER" id="PTHR23012">
    <property type="entry name" value="RING/FYVE/PHD ZINC FINGER DOMAIN-CONTAINING"/>
    <property type="match status" value="1"/>
</dbReference>
<dbReference type="SMART" id="SM00744">
    <property type="entry name" value="RINGv"/>
    <property type="match status" value="1"/>
</dbReference>
<keyword evidence="7" id="KW-1185">Reference proteome</keyword>
<evidence type="ECO:0000256" key="3">
    <source>
        <dbReference type="ARBA" id="ARBA00022833"/>
    </source>
</evidence>
<dbReference type="Pfam" id="PF12428">
    <property type="entry name" value="DUF3675"/>
    <property type="match status" value="1"/>
</dbReference>
<keyword evidence="4" id="KW-0472">Membrane</keyword>
<dbReference type="OMA" id="CEICCQP"/>
<feature type="non-terminal residue" evidence="6">
    <location>
        <position position="1"/>
    </location>
</feature>
<dbReference type="PROSITE" id="PS51292">
    <property type="entry name" value="ZF_RING_CH"/>
    <property type="match status" value="1"/>
</dbReference>
<dbReference type="CDD" id="cd16495">
    <property type="entry name" value="RING_CH-C4HC3_MARCH"/>
    <property type="match status" value="1"/>
</dbReference>
<evidence type="ECO:0000256" key="1">
    <source>
        <dbReference type="ARBA" id="ARBA00022723"/>
    </source>
</evidence>
<feature type="domain" description="RING-CH-type" evidence="5">
    <location>
        <begin position="44"/>
        <end position="105"/>
    </location>
</feature>
<dbReference type="GO" id="GO:0004842">
    <property type="term" value="F:ubiquitin-protein transferase activity"/>
    <property type="evidence" value="ECO:0007669"/>
    <property type="project" value="TreeGrafter"/>
</dbReference>
<dbReference type="InterPro" id="IPR011016">
    <property type="entry name" value="Znf_RING-CH"/>
</dbReference>
<keyword evidence="1" id="KW-0479">Metal-binding</keyword>
<dbReference type="Gene3D" id="3.30.40.10">
    <property type="entry name" value="Zinc/RING finger domain, C3HC4 (zinc finger)"/>
    <property type="match status" value="1"/>
</dbReference>
<dbReference type="AlphaFoldDB" id="A0AA38FQE9"/>
<accession>A0AA38FQE9</accession>
<dbReference type="GO" id="GO:0016567">
    <property type="term" value="P:protein ubiquitination"/>
    <property type="evidence" value="ECO:0007669"/>
    <property type="project" value="TreeGrafter"/>
</dbReference>
<dbReference type="EMBL" id="JAHRHJ020000007">
    <property type="protein sequence ID" value="KAH9308322.1"/>
    <property type="molecule type" value="Genomic_DNA"/>
</dbReference>
<gene>
    <name evidence="6" type="ORF">KI387_036233</name>
</gene>
<keyword evidence="3" id="KW-0862">Zinc</keyword>
<keyword evidence="2" id="KW-0863">Zinc-finger</keyword>
<dbReference type="SUPFAM" id="SSF57850">
    <property type="entry name" value="RING/U-box"/>
    <property type="match status" value="1"/>
</dbReference>
<evidence type="ECO:0000313" key="6">
    <source>
        <dbReference type="EMBL" id="KAH9308322.1"/>
    </source>
</evidence>
<evidence type="ECO:0000256" key="2">
    <source>
        <dbReference type="ARBA" id="ARBA00022771"/>
    </source>
</evidence>
<dbReference type="Pfam" id="PF12906">
    <property type="entry name" value="RINGv"/>
    <property type="match status" value="1"/>
</dbReference>
<dbReference type="PANTHER" id="PTHR23012:SF215">
    <property type="entry name" value="RING_FYVE_PHD ZINC FINGER SUPERFAMILY PROTEIN"/>
    <property type="match status" value="1"/>
</dbReference>